<dbReference type="PANTHER" id="PTHR34504">
    <property type="entry name" value="ANTITOXIN HICB"/>
    <property type="match status" value="1"/>
</dbReference>
<dbReference type="PANTHER" id="PTHR34504:SF2">
    <property type="entry name" value="UPF0150 PROTEIN SSL0259"/>
    <property type="match status" value="1"/>
</dbReference>
<evidence type="ECO:0000313" key="2">
    <source>
        <dbReference type="EMBL" id="AFZ14720.1"/>
    </source>
</evidence>
<proteinExistence type="predicted"/>
<dbReference type="InterPro" id="IPR035069">
    <property type="entry name" value="TTHA1013/TTHA0281-like"/>
</dbReference>
<dbReference type="AlphaFoldDB" id="K9W5H5"/>
<dbReference type="PATRIC" id="fig|1173022.3.peg.4217"/>
<dbReference type="Pfam" id="PF15919">
    <property type="entry name" value="HicB_lk_antitox"/>
    <property type="match status" value="1"/>
</dbReference>
<dbReference type="SUPFAM" id="SSF143100">
    <property type="entry name" value="TTHA1013/TTHA0281-like"/>
    <property type="match status" value="1"/>
</dbReference>
<dbReference type="InterPro" id="IPR051404">
    <property type="entry name" value="TA_system_antitoxin"/>
</dbReference>
<dbReference type="Gene3D" id="3.30.160.250">
    <property type="match status" value="1"/>
</dbReference>
<dbReference type="InterPro" id="IPR031807">
    <property type="entry name" value="HicB-like"/>
</dbReference>
<dbReference type="eggNOG" id="COG1598">
    <property type="taxonomic scope" value="Bacteria"/>
</dbReference>
<name>K9W5H5_9CYAN</name>
<dbReference type="EMBL" id="CP003620">
    <property type="protein sequence ID" value="AFZ14720.1"/>
    <property type="molecule type" value="Genomic_DNA"/>
</dbReference>
<evidence type="ECO:0000313" key="3">
    <source>
        <dbReference type="Proteomes" id="UP000010472"/>
    </source>
</evidence>
<sequence length="63" mass="7024">MYRDEDGYWIVECPSLKGCVSQGKTKQEAISNIKEAITGYIAALEADNLPVPEENFETFLVVV</sequence>
<dbReference type="Proteomes" id="UP000010472">
    <property type="component" value="Chromosome"/>
</dbReference>
<dbReference type="STRING" id="1173022.Cri9333_3911"/>
<dbReference type="KEGG" id="cep:Cri9333_3911"/>
<dbReference type="HOGENOM" id="CLU_114047_2_2_3"/>
<protein>
    <submittedName>
        <fullName evidence="2">Uncharacterized protein family UPF0150</fullName>
    </submittedName>
</protein>
<keyword evidence="3" id="KW-1185">Reference proteome</keyword>
<feature type="domain" description="HicB-like antitoxin of toxin-antitoxin system" evidence="1">
    <location>
        <begin position="3"/>
        <end position="52"/>
    </location>
</feature>
<evidence type="ECO:0000259" key="1">
    <source>
        <dbReference type="Pfam" id="PF15919"/>
    </source>
</evidence>
<accession>K9W5H5</accession>
<reference evidence="2 3" key="1">
    <citation type="submission" date="2012-06" db="EMBL/GenBank/DDBJ databases">
        <title>Finished chromosome of genome of Crinalium epipsammum PCC 9333.</title>
        <authorList>
            <consortium name="US DOE Joint Genome Institute"/>
            <person name="Gugger M."/>
            <person name="Coursin T."/>
            <person name="Rippka R."/>
            <person name="Tandeau De Marsac N."/>
            <person name="Huntemann M."/>
            <person name="Wei C.-L."/>
            <person name="Han J."/>
            <person name="Detter J.C."/>
            <person name="Han C."/>
            <person name="Tapia R."/>
            <person name="Davenport K."/>
            <person name="Daligault H."/>
            <person name="Erkkila T."/>
            <person name="Gu W."/>
            <person name="Munk A.C.C."/>
            <person name="Teshima H."/>
            <person name="Xu Y."/>
            <person name="Chain P."/>
            <person name="Chen A."/>
            <person name="Krypides N."/>
            <person name="Mavromatis K."/>
            <person name="Markowitz V."/>
            <person name="Szeto E."/>
            <person name="Ivanova N."/>
            <person name="Mikhailova N."/>
            <person name="Ovchinnikova G."/>
            <person name="Pagani I."/>
            <person name="Pati A."/>
            <person name="Goodwin L."/>
            <person name="Peters L."/>
            <person name="Pitluck S."/>
            <person name="Woyke T."/>
            <person name="Kerfeld C."/>
        </authorList>
    </citation>
    <scope>NUCLEOTIDE SEQUENCE [LARGE SCALE GENOMIC DNA]</scope>
    <source>
        <strain evidence="2 3">PCC 9333</strain>
    </source>
</reference>
<organism evidence="2 3">
    <name type="scientific">Crinalium epipsammum PCC 9333</name>
    <dbReference type="NCBI Taxonomy" id="1173022"/>
    <lineage>
        <taxon>Bacteria</taxon>
        <taxon>Bacillati</taxon>
        <taxon>Cyanobacteriota</taxon>
        <taxon>Cyanophyceae</taxon>
        <taxon>Gomontiellales</taxon>
        <taxon>Gomontiellaceae</taxon>
        <taxon>Crinalium</taxon>
    </lineage>
</organism>
<gene>
    <name evidence="2" type="ORF">Cri9333_3911</name>
</gene>